<dbReference type="RefSeq" id="WP_236254381.1">
    <property type="nucleotide sequence ID" value="NZ_CP036280.1"/>
</dbReference>
<keyword evidence="6 12" id="KW-0067">ATP-binding</keyword>
<dbReference type="AlphaFoldDB" id="A0A518BZL3"/>
<dbReference type="FunFam" id="3.40.50.300:FF:000221">
    <property type="entry name" value="Multidrug ABC transporter ATP-binding protein"/>
    <property type="match status" value="1"/>
</dbReference>
<protein>
    <submittedName>
        <fullName evidence="12">Putative ABC transporter ATP-binding protein</fullName>
    </submittedName>
</protein>
<sequence>MSSTTTQLAGTSNLRLILRLLGLAWRYKTGSLCVVGLQVLLLSLTLSGLGFVGLGLDVLGHDIGVLDRAPAWPFGWEPSEDWTTLSLALLLAGAVLAIALVRFVLEHIATVQKSMLVQRIIVDLRSEVYDKVQRLSFRFFSDNTSGSIINRVTGDVQAVRRFIDGVVIELLLMALTLVFFLVYMLQIHALLTLACLATTPALWILTGLFSKRVKPAYRTNRELFDHSIAVLSENIQGVHVVKGFWTQDQEIEKYKASNTKVLDQKEWIFKQVCLFVPLISFVPNLNLVVLLGFGGYLYASGELAFGTGLIVFSRLLEQFSAQVGNIAQVANAMQQSLTGAQRVFEVIDEPVEINEPANALSLQRPQGRVVFENVGFAYNPDTPDVLNDISLTAEPGKAIAVVGATGAGKSTLLSLIPRFYDPTRGRVTLDGHDLRQLDLDDLRRSIGVVFQESFLFSTTIAENIAFGHPEATQQQITRAAEIAQAHHFINQLEDGYNMILAEGGGNLSGGQRQRLAIARALLLDPAILILDDPTSAIDPETEHEILDAMHHAMDGRTTFIVAHRLSTLKRADLVVVLERGTIVQCGTHEQLMAEDGHYYEAANLQLVDDESRHLLALHEENTP</sequence>
<keyword evidence="3" id="KW-1003">Cell membrane</keyword>
<dbReference type="InterPro" id="IPR003593">
    <property type="entry name" value="AAA+_ATPase"/>
</dbReference>
<reference evidence="12 13" key="1">
    <citation type="submission" date="2019-02" db="EMBL/GenBank/DDBJ databases">
        <title>Deep-cultivation of Planctomycetes and their phenomic and genomic characterization uncovers novel biology.</title>
        <authorList>
            <person name="Wiegand S."/>
            <person name="Jogler M."/>
            <person name="Boedeker C."/>
            <person name="Pinto D."/>
            <person name="Vollmers J."/>
            <person name="Rivas-Marin E."/>
            <person name="Kohn T."/>
            <person name="Peeters S.H."/>
            <person name="Heuer A."/>
            <person name="Rast P."/>
            <person name="Oberbeckmann S."/>
            <person name="Bunk B."/>
            <person name="Jeske O."/>
            <person name="Meyerdierks A."/>
            <person name="Storesund J.E."/>
            <person name="Kallscheuer N."/>
            <person name="Luecker S."/>
            <person name="Lage O.M."/>
            <person name="Pohl T."/>
            <person name="Merkel B.J."/>
            <person name="Hornburger P."/>
            <person name="Mueller R.-W."/>
            <person name="Bruemmer F."/>
            <person name="Labrenz M."/>
            <person name="Spormann A.M."/>
            <person name="Op den Camp H."/>
            <person name="Overmann J."/>
            <person name="Amann R."/>
            <person name="Jetten M.S.M."/>
            <person name="Mascher T."/>
            <person name="Medema M.H."/>
            <person name="Devos D.P."/>
            <person name="Kaster A.-K."/>
            <person name="Ovreas L."/>
            <person name="Rohde M."/>
            <person name="Galperin M.Y."/>
            <person name="Jogler C."/>
        </authorList>
    </citation>
    <scope>NUCLEOTIDE SEQUENCE [LARGE SCALE GENOMIC DNA]</scope>
    <source>
        <strain evidence="12 13">Pan265</strain>
    </source>
</reference>
<evidence type="ECO:0000256" key="6">
    <source>
        <dbReference type="ARBA" id="ARBA00022840"/>
    </source>
</evidence>
<dbReference type="GO" id="GO:0005886">
    <property type="term" value="C:plasma membrane"/>
    <property type="evidence" value="ECO:0007669"/>
    <property type="project" value="UniProtKB-SubCell"/>
</dbReference>
<evidence type="ECO:0000259" key="10">
    <source>
        <dbReference type="PROSITE" id="PS50893"/>
    </source>
</evidence>
<evidence type="ECO:0000256" key="3">
    <source>
        <dbReference type="ARBA" id="ARBA00022475"/>
    </source>
</evidence>
<dbReference type="SUPFAM" id="SSF52540">
    <property type="entry name" value="P-loop containing nucleoside triphosphate hydrolases"/>
    <property type="match status" value="1"/>
</dbReference>
<feature type="transmembrane region" description="Helical" evidence="9">
    <location>
        <begin position="272"/>
        <end position="299"/>
    </location>
</feature>
<evidence type="ECO:0000256" key="4">
    <source>
        <dbReference type="ARBA" id="ARBA00022692"/>
    </source>
</evidence>
<evidence type="ECO:0000256" key="9">
    <source>
        <dbReference type="SAM" id="Phobius"/>
    </source>
</evidence>
<dbReference type="SUPFAM" id="SSF90123">
    <property type="entry name" value="ABC transporter transmembrane region"/>
    <property type="match status" value="1"/>
</dbReference>
<accession>A0A518BZL3</accession>
<dbReference type="GO" id="GO:0016887">
    <property type="term" value="F:ATP hydrolysis activity"/>
    <property type="evidence" value="ECO:0007669"/>
    <property type="project" value="InterPro"/>
</dbReference>
<name>A0A518BZL3_9BACT</name>
<feature type="domain" description="ABC transmembrane type-1" evidence="11">
    <location>
        <begin position="91"/>
        <end position="335"/>
    </location>
</feature>
<dbReference type="PROSITE" id="PS50893">
    <property type="entry name" value="ABC_TRANSPORTER_2"/>
    <property type="match status" value="1"/>
</dbReference>
<feature type="transmembrane region" description="Helical" evidence="9">
    <location>
        <begin position="32"/>
        <end position="56"/>
    </location>
</feature>
<dbReference type="InterPro" id="IPR003439">
    <property type="entry name" value="ABC_transporter-like_ATP-bd"/>
</dbReference>
<keyword evidence="13" id="KW-1185">Reference proteome</keyword>
<comment type="subcellular location">
    <subcellularLocation>
        <location evidence="1">Cell membrane</location>
        <topology evidence="1">Multi-pass membrane protein</topology>
    </subcellularLocation>
</comment>
<dbReference type="GO" id="GO:0015421">
    <property type="term" value="F:ABC-type oligopeptide transporter activity"/>
    <property type="evidence" value="ECO:0007669"/>
    <property type="project" value="TreeGrafter"/>
</dbReference>
<keyword evidence="7 9" id="KW-1133">Transmembrane helix</keyword>
<dbReference type="InterPro" id="IPR011527">
    <property type="entry name" value="ABC1_TM_dom"/>
</dbReference>
<evidence type="ECO:0000256" key="2">
    <source>
        <dbReference type="ARBA" id="ARBA00022448"/>
    </source>
</evidence>
<dbReference type="SMART" id="SM00382">
    <property type="entry name" value="AAA"/>
    <property type="match status" value="1"/>
</dbReference>
<dbReference type="GO" id="GO:0005524">
    <property type="term" value="F:ATP binding"/>
    <property type="evidence" value="ECO:0007669"/>
    <property type="project" value="UniProtKB-KW"/>
</dbReference>
<dbReference type="Proteomes" id="UP000320386">
    <property type="component" value="Chromosome"/>
</dbReference>
<dbReference type="KEGG" id="mcad:Pan265_22660"/>
<dbReference type="InterPro" id="IPR039421">
    <property type="entry name" value="Type_1_exporter"/>
</dbReference>
<dbReference type="EMBL" id="CP036280">
    <property type="protein sequence ID" value="QDU72401.1"/>
    <property type="molecule type" value="Genomic_DNA"/>
</dbReference>
<feature type="transmembrane region" description="Helical" evidence="9">
    <location>
        <begin position="166"/>
        <end position="184"/>
    </location>
</feature>
<dbReference type="InterPro" id="IPR036640">
    <property type="entry name" value="ABC1_TM_sf"/>
</dbReference>
<feature type="domain" description="ABC transporter" evidence="10">
    <location>
        <begin position="369"/>
        <end position="604"/>
    </location>
</feature>
<evidence type="ECO:0000313" key="13">
    <source>
        <dbReference type="Proteomes" id="UP000320386"/>
    </source>
</evidence>
<gene>
    <name evidence="12" type="ORF">Pan265_22660</name>
</gene>
<dbReference type="CDD" id="cd07346">
    <property type="entry name" value="ABC_6TM_exporters"/>
    <property type="match status" value="1"/>
</dbReference>
<dbReference type="Gene3D" id="1.20.1560.10">
    <property type="entry name" value="ABC transporter type 1, transmembrane domain"/>
    <property type="match status" value="1"/>
</dbReference>
<dbReference type="PANTHER" id="PTHR43394">
    <property type="entry name" value="ATP-DEPENDENT PERMEASE MDL1, MITOCHONDRIAL"/>
    <property type="match status" value="1"/>
</dbReference>
<keyword evidence="8 9" id="KW-0472">Membrane</keyword>
<keyword evidence="5" id="KW-0547">Nucleotide-binding</keyword>
<keyword evidence="2" id="KW-0813">Transport</keyword>
<proteinExistence type="predicted"/>
<evidence type="ECO:0000256" key="7">
    <source>
        <dbReference type="ARBA" id="ARBA00022989"/>
    </source>
</evidence>
<evidence type="ECO:0000313" key="12">
    <source>
        <dbReference type="EMBL" id="QDU72401.1"/>
    </source>
</evidence>
<organism evidence="12 13">
    <name type="scientific">Mucisphaera calidilacus</name>
    <dbReference type="NCBI Taxonomy" id="2527982"/>
    <lineage>
        <taxon>Bacteria</taxon>
        <taxon>Pseudomonadati</taxon>
        <taxon>Planctomycetota</taxon>
        <taxon>Phycisphaerae</taxon>
        <taxon>Phycisphaerales</taxon>
        <taxon>Phycisphaeraceae</taxon>
        <taxon>Mucisphaera</taxon>
    </lineage>
</organism>
<dbReference type="Pfam" id="PF00005">
    <property type="entry name" value="ABC_tran"/>
    <property type="match status" value="1"/>
</dbReference>
<keyword evidence="4 9" id="KW-0812">Transmembrane</keyword>
<evidence type="ECO:0000256" key="5">
    <source>
        <dbReference type="ARBA" id="ARBA00022741"/>
    </source>
</evidence>
<dbReference type="Gene3D" id="3.40.50.300">
    <property type="entry name" value="P-loop containing nucleotide triphosphate hydrolases"/>
    <property type="match status" value="1"/>
</dbReference>
<feature type="transmembrane region" description="Helical" evidence="9">
    <location>
        <begin position="190"/>
        <end position="209"/>
    </location>
</feature>
<evidence type="ECO:0000256" key="8">
    <source>
        <dbReference type="ARBA" id="ARBA00023136"/>
    </source>
</evidence>
<dbReference type="Pfam" id="PF00664">
    <property type="entry name" value="ABC_membrane"/>
    <property type="match status" value="1"/>
</dbReference>
<dbReference type="PANTHER" id="PTHR43394:SF1">
    <property type="entry name" value="ATP-BINDING CASSETTE SUB-FAMILY B MEMBER 10, MITOCHONDRIAL"/>
    <property type="match status" value="1"/>
</dbReference>
<dbReference type="PROSITE" id="PS50929">
    <property type="entry name" value="ABC_TM1F"/>
    <property type="match status" value="1"/>
</dbReference>
<evidence type="ECO:0000256" key="1">
    <source>
        <dbReference type="ARBA" id="ARBA00004651"/>
    </source>
</evidence>
<dbReference type="PROSITE" id="PS00211">
    <property type="entry name" value="ABC_TRANSPORTER_1"/>
    <property type="match status" value="1"/>
</dbReference>
<evidence type="ECO:0000259" key="11">
    <source>
        <dbReference type="PROSITE" id="PS50929"/>
    </source>
</evidence>
<feature type="transmembrane region" description="Helical" evidence="9">
    <location>
        <begin position="82"/>
        <end position="105"/>
    </location>
</feature>
<dbReference type="InterPro" id="IPR017871">
    <property type="entry name" value="ABC_transporter-like_CS"/>
</dbReference>
<dbReference type="InterPro" id="IPR027417">
    <property type="entry name" value="P-loop_NTPase"/>
</dbReference>